<name>A0A016T1V1_9BILA</name>
<gene>
    <name evidence="1" type="primary">Acey_s0149.g2727</name>
    <name evidence="1" type="ORF">Y032_0149g2727</name>
</gene>
<keyword evidence="2" id="KW-1185">Reference proteome</keyword>
<evidence type="ECO:0000313" key="2">
    <source>
        <dbReference type="Proteomes" id="UP000024635"/>
    </source>
</evidence>
<dbReference type="AlphaFoldDB" id="A0A016T1V1"/>
<sequence length="83" mass="9328">MEMTFTNGNTSTIVSLHSIGSCRFDSKSWIKVRRPSGKKITGEHVGLSRNGLVTARKMICRTLKNKMVRRLRSICWSKVQGCG</sequence>
<comment type="caution">
    <text evidence="1">The sequence shown here is derived from an EMBL/GenBank/DDBJ whole genome shotgun (WGS) entry which is preliminary data.</text>
</comment>
<accession>A0A016T1V1</accession>
<dbReference type="Proteomes" id="UP000024635">
    <property type="component" value="Unassembled WGS sequence"/>
</dbReference>
<dbReference type="EMBL" id="JARK01001485">
    <property type="protein sequence ID" value="EYB96596.1"/>
    <property type="molecule type" value="Genomic_DNA"/>
</dbReference>
<protein>
    <submittedName>
        <fullName evidence="1">Uncharacterized protein</fullName>
    </submittedName>
</protein>
<reference evidence="2" key="1">
    <citation type="journal article" date="2015" name="Nat. Genet.">
        <title>The genome and transcriptome of the zoonotic hookworm Ancylostoma ceylanicum identify infection-specific gene families.</title>
        <authorList>
            <person name="Schwarz E.M."/>
            <person name="Hu Y."/>
            <person name="Antoshechkin I."/>
            <person name="Miller M.M."/>
            <person name="Sternberg P.W."/>
            <person name="Aroian R.V."/>
        </authorList>
    </citation>
    <scope>NUCLEOTIDE SEQUENCE</scope>
    <source>
        <strain evidence="2">HY135</strain>
    </source>
</reference>
<evidence type="ECO:0000313" key="1">
    <source>
        <dbReference type="EMBL" id="EYB96596.1"/>
    </source>
</evidence>
<organism evidence="1 2">
    <name type="scientific">Ancylostoma ceylanicum</name>
    <dbReference type="NCBI Taxonomy" id="53326"/>
    <lineage>
        <taxon>Eukaryota</taxon>
        <taxon>Metazoa</taxon>
        <taxon>Ecdysozoa</taxon>
        <taxon>Nematoda</taxon>
        <taxon>Chromadorea</taxon>
        <taxon>Rhabditida</taxon>
        <taxon>Rhabditina</taxon>
        <taxon>Rhabditomorpha</taxon>
        <taxon>Strongyloidea</taxon>
        <taxon>Ancylostomatidae</taxon>
        <taxon>Ancylostomatinae</taxon>
        <taxon>Ancylostoma</taxon>
    </lineage>
</organism>
<proteinExistence type="predicted"/>